<gene>
    <name evidence="1" type="ORF">GYMLUDRAFT_41680</name>
</gene>
<dbReference type="EMBL" id="KN834766">
    <property type="protein sequence ID" value="KIK62786.1"/>
    <property type="molecule type" value="Genomic_DNA"/>
</dbReference>
<keyword evidence="2" id="KW-1185">Reference proteome</keyword>
<evidence type="ECO:0000313" key="2">
    <source>
        <dbReference type="Proteomes" id="UP000053593"/>
    </source>
</evidence>
<sequence>MGSFVSYSESEGREPLDSTWCRILSNAPVDIARLILEYAAQTDRNTAASLSLVSKEVNSWVTPILYKTVELSKRVHIEMAERGYASLRYTRTLLLLDTQMILENGLYAFMVPDPDLLVEFCPALSELHITENTVRGIHEYTCFSQLTRLIVHGRTFLRPGEFVFIPVYPSLTHLAFIHDIPRNFAKNAADVLPNMTHFACSYRVSGLNSETPTLETSGMLADELVRLLDNVLRVPLLRVIVVVVQDFAEDHSGTTLTDDEREMYIHRLLKRVPQRSNTKVVFFYLTSTENRKSDDMPDPELWDASSNRSFWARAENIVRSREC</sequence>
<organism evidence="1 2">
    <name type="scientific">Collybiopsis luxurians FD-317 M1</name>
    <dbReference type="NCBI Taxonomy" id="944289"/>
    <lineage>
        <taxon>Eukaryota</taxon>
        <taxon>Fungi</taxon>
        <taxon>Dikarya</taxon>
        <taxon>Basidiomycota</taxon>
        <taxon>Agaricomycotina</taxon>
        <taxon>Agaricomycetes</taxon>
        <taxon>Agaricomycetidae</taxon>
        <taxon>Agaricales</taxon>
        <taxon>Marasmiineae</taxon>
        <taxon>Omphalotaceae</taxon>
        <taxon>Collybiopsis</taxon>
        <taxon>Collybiopsis luxurians</taxon>
    </lineage>
</organism>
<name>A0A0D0C3Q7_9AGAR</name>
<proteinExistence type="predicted"/>
<evidence type="ECO:0008006" key="3">
    <source>
        <dbReference type="Google" id="ProtNLM"/>
    </source>
</evidence>
<dbReference type="OrthoDB" id="2851170at2759"/>
<protein>
    <recommendedName>
        <fullName evidence="3">F-box domain-containing protein</fullName>
    </recommendedName>
</protein>
<dbReference type="HOGENOM" id="CLU_051720_2_0_1"/>
<accession>A0A0D0C3Q7</accession>
<evidence type="ECO:0000313" key="1">
    <source>
        <dbReference type="EMBL" id="KIK62786.1"/>
    </source>
</evidence>
<dbReference type="Proteomes" id="UP000053593">
    <property type="component" value="Unassembled WGS sequence"/>
</dbReference>
<dbReference type="AlphaFoldDB" id="A0A0D0C3Q7"/>
<reference evidence="1 2" key="1">
    <citation type="submission" date="2014-04" db="EMBL/GenBank/DDBJ databases">
        <title>Evolutionary Origins and Diversification of the Mycorrhizal Mutualists.</title>
        <authorList>
            <consortium name="DOE Joint Genome Institute"/>
            <consortium name="Mycorrhizal Genomics Consortium"/>
            <person name="Kohler A."/>
            <person name="Kuo A."/>
            <person name="Nagy L.G."/>
            <person name="Floudas D."/>
            <person name="Copeland A."/>
            <person name="Barry K.W."/>
            <person name="Cichocki N."/>
            <person name="Veneault-Fourrey C."/>
            <person name="LaButti K."/>
            <person name="Lindquist E.A."/>
            <person name="Lipzen A."/>
            <person name="Lundell T."/>
            <person name="Morin E."/>
            <person name="Murat C."/>
            <person name="Riley R."/>
            <person name="Ohm R."/>
            <person name="Sun H."/>
            <person name="Tunlid A."/>
            <person name="Henrissat B."/>
            <person name="Grigoriev I.V."/>
            <person name="Hibbett D.S."/>
            <person name="Martin F."/>
        </authorList>
    </citation>
    <scope>NUCLEOTIDE SEQUENCE [LARGE SCALE GENOMIC DNA]</scope>
    <source>
        <strain evidence="1 2">FD-317 M1</strain>
    </source>
</reference>